<dbReference type="RefSeq" id="WP_378245210.1">
    <property type="nucleotide sequence ID" value="NZ_JBHRWK010000079.1"/>
</dbReference>
<accession>A0ABV7PAV7</accession>
<evidence type="ECO:0000313" key="2">
    <source>
        <dbReference type="Proteomes" id="UP001595645"/>
    </source>
</evidence>
<dbReference type="EMBL" id="JBHRWK010000079">
    <property type="protein sequence ID" value="MFC3455099.1"/>
    <property type="molecule type" value="Genomic_DNA"/>
</dbReference>
<name>A0ABV7PAV7_9PSEU</name>
<sequence length="311" mass="34043">MRRGDWARHPLITTGSPVIAAKQLEAIGMARSTISRRCEPGGTWRMLLPGVVLLQNGEPTDEHKVQAAFLHSGADSILTGVRALERYGLRNLPDTEEVHVLVPANRSVSDSGFVHIERSRRLPKPRVRSGVPTAPVPRAVVDAARRASDKDMVTAMMAESVQRGFCLPRSLADELDETRQGSNLRSTLLPILGGARSVAEADAWHLWQRSGLPGCRWNVKIFDANGTYIAQPDGWCDKLAFAWEIDSLGYHAGDDGFRATLARNARYAAAGIVVVQTLPSRLRSEPAKVVAELRAALDSARLRPRPDIRLG</sequence>
<dbReference type="Proteomes" id="UP001595645">
    <property type="component" value="Unassembled WGS sequence"/>
</dbReference>
<organism evidence="1 2">
    <name type="scientific">Amycolatopsis speibonae</name>
    <dbReference type="NCBI Taxonomy" id="1450224"/>
    <lineage>
        <taxon>Bacteria</taxon>
        <taxon>Bacillati</taxon>
        <taxon>Actinomycetota</taxon>
        <taxon>Actinomycetes</taxon>
        <taxon>Pseudonocardiales</taxon>
        <taxon>Pseudonocardiaceae</taxon>
        <taxon>Amycolatopsis</taxon>
    </lineage>
</organism>
<gene>
    <name evidence="1" type="ORF">ACFOSH_37175</name>
</gene>
<evidence type="ECO:0000313" key="1">
    <source>
        <dbReference type="EMBL" id="MFC3455099.1"/>
    </source>
</evidence>
<evidence type="ECO:0008006" key="3">
    <source>
        <dbReference type="Google" id="ProtNLM"/>
    </source>
</evidence>
<keyword evidence="2" id="KW-1185">Reference proteome</keyword>
<reference evidence="2" key="1">
    <citation type="journal article" date="2019" name="Int. J. Syst. Evol. Microbiol.">
        <title>The Global Catalogue of Microorganisms (GCM) 10K type strain sequencing project: providing services to taxonomists for standard genome sequencing and annotation.</title>
        <authorList>
            <consortium name="The Broad Institute Genomics Platform"/>
            <consortium name="The Broad Institute Genome Sequencing Center for Infectious Disease"/>
            <person name="Wu L."/>
            <person name="Ma J."/>
        </authorList>
    </citation>
    <scope>NUCLEOTIDE SEQUENCE [LARGE SCALE GENOMIC DNA]</scope>
    <source>
        <strain evidence="2">CGMCC 4.7676</strain>
    </source>
</reference>
<comment type="caution">
    <text evidence="1">The sequence shown here is derived from an EMBL/GenBank/DDBJ whole genome shotgun (WGS) entry which is preliminary data.</text>
</comment>
<proteinExistence type="predicted"/>
<protein>
    <recommendedName>
        <fullName evidence="3">DUF559 domain-containing protein</fullName>
    </recommendedName>
</protein>